<protein>
    <submittedName>
        <fullName evidence="1">Uncharacterized protein</fullName>
    </submittedName>
</protein>
<dbReference type="AlphaFoldDB" id="A0A197KD81"/>
<dbReference type="EMBL" id="KV442017">
    <property type="protein sequence ID" value="OAQ34646.1"/>
    <property type="molecule type" value="Genomic_DNA"/>
</dbReference>
<name>A0A197KD81_9FUNG</name>
<proteinExistence type="predicted"/>
<reference evidence="1 2" key="1">
    <citation type="submission" date="2016-05" db="EMBL/GenBank/DDBJ databases">
        <title>Genome sequencing reveals origins of a unique bacterial endosymbiosis in the earliest lineages of terrestrial Fungi.</title>
        <authorList>
            <consortium name="DOE Joint Genome Institute"/>
            <person name="Uehling J."/>
            <person name="Gryganskyi A."/>
            <person name="Hameed K."/>
            <person name="Tschaplinski T."/>
            <person name="Misztal P."/>
            <person name="Wu S."/>
            <person name="Desiro A."/>
            <person name="Vande Pol N."/>
            <person name="Du Z.-Y."/>
            <person name="Zienkiewicz A."/>
            <person name="Zienkiewicz K."/>
            <person name="Morin E."/>
            <person name="Tisserant E."/>
            <person name="Splivallo R."/>
            <person name="Hainaut M."/>
            <person name="Henrissat B."/>
            <person name="Ohm R."/>
            <person name="Kuo A."/>
            <person name="Yan J."/>
            <person name="Lipzen A."/>
            <person name="Nolan M."/>
            <person name="Labutti K."/>
            <person name="Barry K."/>
            <person name="Goldstein A."/>
            <person name="Labbe J."/>
            <person name="Schadt C."/>
            <person name="Tuskan G."/>
            <person name="Grigoriev I."/>
            <person name="Martin F."/>
            <person name="Vilgalys R."/>
            <person name="Bonito G."/>
        </authorList>
    </citation>
    <scope>NUCLEOTIDE SEQUENCE [LARGE SCALE GENOMIC DNA]</scope>
    <source>
        <strain evidence="1 2">AG-77</strain>
    </source>
</reference>
<dbReference type="Proteomes" id="UP000078512">
    <property type="component" value="Unassembled WGS sequence"/>
</dbReference>
<sequence>MRGRVFLFCFFAKRRGSQGEERGAFSHAKTTATKTAREKVGKCTTGREDVLTKAITPLCAWNLNSCHSLQCKASFPSRRQSCPNFCRHLQEDDRTGTTPRHHRSSLHVDLFLCT</sequence>
<organism evidence="1 2">
    <name type="scientific">Linnemannia elongata AG-77</name>
    <dbReference type="NCBI Taxonomy" id="1314771"/>
    <lineage>
        <taxon>Eukaryota</taxon>
        <taxon>Fungi</taxon>
        <taxon>Fungi incertae sedis</taxon>
        <taxon>Mucoromycota</taxon>
        <taxon>Mortierellomycotina</taxon>
        <taxon>Mortierellomycetes</taxon>
        <taxon>Mortierellales</taxon>
        <taxon>Mortierellaceae</taxon>
        <taxon>Linnemannia</taxon>
    </lineage>
</organism>
<gene>
    <name evidence="1" type="ORF">K457DRAFT_780505</name>
</gene>
<evidence type="ECO:0000313" key="2">
    <source>
        <dbReference type="Proteomes" id="UP000078512"/>
    </source>
</evidence>
<evidence type="ECO:0000313" key="1">
    <source>
        <dbReference type="EMBL" id="OAQ34646.1"/>
    </source>
</evidence>
<keyword evidence="2" id="KW-1185">Reference proteome</keyword>
<accession>A0A197KD81</accession>